<dbReference type="AlphaFoldDB" id="A0A0C3C776"/>
<evidence type="ECO:0000313" key="2">
    <source>
        <dbReference type="EMBL" id="KIM40069.1"/>
    </source>
</evidence>
<feature type="transmembrane region" description="Helical" evidence="1">
    <location>
        <begin position="21"/>
        <end position="45"/>
    </location>
</feature>
<reference evidence="2 3" key="1">
    <citation type="submission" date="2014-04" db="EMBL/GenBank/DDBJ databases">
        <authorList>
            <consortium name="DOE Joint Genome Institute"/>
            <person name="Kuo A."/>
            <person name="Gay G."/>
            <person name="Dore J."/>
            <person name="Kohler A."/>
            <person name="Nagy L.G."/>
            <person name="Floudas D."/>
            <person name="Copeland A."/>
            <person name="Barry K.W."/>
            <person name="Cichocki N."/>
            <person name="Veneault-Fourrey C."/>
            <person name="LaButti K."/>
            <person name="Lindquist E.A."/>
            <person name="Lipzen A."/>
            <person name="Lundell T."/>
            <person name="Morin E."/>
            <person name="Murat C."/>
            <person name="Sun H."/>
            <person name="Tunlid A."/>
            <person name="Henrissat B."/>
            <person name="Grigoriev I.V."/>
            <person name="Hibbett D.S."/>
            <person name="Martin F."/>
            <person name="Nordberg H.P."/>
            <person name="Cantor M.N."/>
            <person name="Hua S.X."/>
        </authorList>
    </citation>
    <scope>NUCLEOTIDE SEQUENCE [LARGE SCALE GENOMIC DNA]</scope>
    <source>
        <strain evidence="3">h7</strain>
    </source>
</reference>
<keyword evidence="1" id="KW-0812">Transmembrane</keyword>
<accession>A0A0C3C776</accession>
<reference evidence="3" key="2">
    <citation type="submission" date="2015-01" db="EMBL/GenBank/DDBJ databases">
        <title>Evolutionary Origins and Diversification of the Mycorrhizal Mutualists.</title>
        <authorList>
            <consortium name="DOE Joint Genome Institute"/>
            <consortium name="Mycorrhizal Genomics Consortium"/>
            <person name="Kohler A."/>
            <person name="Kuo A."/>
            <person name="Nagy L.G."/>
            <person name="Floudas D."/>
            <person name="Copeland A."/>
            <person name="Barry K.W."/>
            <person name="Cichocki N."/>
            <person name="Veneault-Fourrey C."/>
            <person name="LaButti K."/>
            <person name="Lindquist E.A."/>
            <person name="Lipzen A."/>
            <person name="Lundell T."/>
            <person name="Morin E."/>
            <person name="Murat C."/>
            <person name="Riley R."/>
            <person name="Ohm R."/>
            <person name="Sun H."/>
            <person name="Tunlid A."/>
            <person name="Henrissat B."/>
            <person name="Grigoriev I.V."/>
            <person name="Hibbett D.S."/>
            <person name="Martin F."/>
        </authorList>
    </citation>
    <scope>NUCLEOTIDE SEQUENCE [LARGE SCALE GENOMIC DNA]</scope>
    <source>
        <strain evidence="3">h7</strain>
    </source>
</reference>
<evidence type="ECO:0000313" key="3">
    <source>
        <dbReference type="Proteomes" id="UP000053424"/>
    </source>
</evidence>
<keyword evidence="1" id="KW-0472">Membrane</keyword>
<keyword evidence="3" id="KW-1185">Reference proteome</keyword>
<feature type="transmembrane region" description="Helical" evidence="1">
    <location>
        <begin position="57"/>
        <end position="80"/>
    </location>
</feature>
<dbReference type="EMBL" id="KN831783">
    <property type="protein sequence ID" value="KIM40069.1"/>
    <property type="molecule type" value="Genomic_DNA"/>
</dbReference>
<dbReference type="HOGENOM" id="CLU_083659_1_0_1"/>
<sequence>MAFSYRRLFFGGTTFCCYLPVRMGVISMSILGCLVAGLLMILLWFEISTTQGMELQARVAFILAAVTETILFAASILGLIGALVRKQSFTQIYTYTLYVHFILNVAVAAYLTYEVTRVSSNLRTLACQTAIKDPEAQSQCTGLLNIARWVYLVVAATVLLVEMYGAIIATRYLYQLRREKGAARARLDTESAFQLKPRN</sequence>
<dbReference type="Proteomes" id="UP000053424">
    <property type="component" value="Unassembled WGS sequence"/>
</dbReference>
<proteinExistence type="predicted"/>
<protein>
    <recommendedName>
        <fullName evidence="4">MARVEL domain-containing protein</fullName>
    </recommendedName>
</protein>
<gene>
    <name evidence="2" type="ORF">M413DRAFT_54431</name>
</gene>
<dbReference type="OrthoDB" id="3249582at2759"/>
<dbReference type="STRING" id="686832.A0A0C3C776"/>
<keyword evidence="1" id="KW-1133">Transmembrane helix</keyword>
<organism evidence="2 3">
    <name type="scientific">Hebeloma cylindrosporum</name>
    <dbReference type="NCBI Taxonomy" id="76867"/>
    <lineage>
        <taxon>Eukaryota</taxon>
        <taxon>Fungi</taxon>
        <taxon>Dikarya</taxon>
        <taxon>Basidiomycota</taxon>
        <taxon>Agaricomycotina</taxon>
        <taxon>Agaricomycetes</taxon>
        <taxon>Agaricomycetidae</taxon>
        <taxon>Agaricales</taxon>
        <taxon>Agaricineae</taxon>
        <taxon>Hymenogastraceae</taxon>
        <taxon>Hebeloma</taxon>
    </lineage>
</organism>
<evidence type="ECO:0008006" key="4">
    <source>
        <dbReference type="Google" id="ProtNLM"/>
    </source>
</evidence>
<feature type="transmembrane region" description="Helical" evidence="1">
    <location>
        <begin position="92"/>
        <end position="113"/>
    </location>
</feature>
<feature type="transmembrane region" description="Helical" evidence="1">
    <location>
        <begin position="149"/>
        <end position="174"/>
    </location>
</feature>
<name>A0A0C3C776_HEBCY</name>
<evidence type="ECO:0000256" key="1">
    <source>
        <dbReference type="SAM" id="Phobius"/>
    </source>
</evidence>
<feature type="non-terminal residue" evidence="2">
    <location>
        <position position="199"/>
    </location>
</feature>
<dbReference type="PROSITE" id="PS51257">
    <property type="entry name" value="PROKAR_LIPOPROTEIN"/>
    <property type="match status" value="1"/>
</dbReference>